<dbReference type="InParanoid" id="T0QUA5"/>
<dbReference type="RefSeq" id="XP_008607888.1">
    <property type="nucleotide sequence ID" value="XM_008609666.1"/>
</dbReference>
<sequence>MKKNSSGLCAFTPHPTPACCIMMRRQFSITLLTRYVNVKAALTAVAPCPVFLSLDRFARHPGARRLDLEADALQILREPNAGGNSIVSEALSMQYMHELLGAFDVVTEMRIKYWSENWKKVDYLCSLAPDCRIAVSVTRAMKFPDPAAWTASDAMHLLKKKLFGLVVARAGVCKAQRYTKSILHIWCQTDAIAASIASVYEDVVTELGITENVVLVATVAATESCIFFDDPSIFE</sequence>
<organism evidence="1 2">
    <name type="scientific">Saprolegnia diclina (strain VS20)</name>
    <dbReference type="NCBI Taxonomy" id="1156394"/>
    <lineage>
        <taxon>Eukaryota</taxon>
        <taxon>Sar</taxon>
        <taxon>Stramenopiles</taxon>
        <taxon>Oomycota</taxon>
        <taxon>Saprolegniomycetes</taxon>
        <taxon>Saprolegniales</taxon>
        <taxon>Saprolegniaceae</taxon>
        <taxon>Saprolegnia</taxon>
    </lineage>
</organism>
<protein>
    <submittedName>
        <fullName evidence="1">Uncharacterized protein</fullName>
    </submittedName>
</protein>
<dbReference type="AlphaFoldDB" id="T0QUA5"/>
<dbReference type="EMBL" id="JH767141">
    <property type="protein sequence ID" value="EQC38296.1"/>
    <property type="molecule type" value="Genomic_DNA"/>
</dbReference>
<reference evidence="1 2" key="1">
    <citation type="submission" date="2012-04" db="EMBL/GenBank/DDBJ databases">
        <title>The Genome Sequence of Saprolegnia declina VS20.</title>
        <authorList>
            <consortium name="The Broad Institute Genome Sequencing Platform"/>
            <person name="Russ C."/>
            <person name="Nusbaum C."/>
            <person name="Tyler B."/>
            <person name="van West P."/>
            <person name="Dieguez-Uribeondo J."/>
            <person name="de Bruijn I."/>
            <person name="Tripathy S."/>
            <person name="Jiang R."/>
            <person name="Young S.K."/>
            <person name="Zeng Q."/>
            <person name="Gargeya S."/>
            <person name="Fitzgerald M."/>
            <person name="Haas B."/>
            <person name="Abouelleil A."/>
            <person name="Alvarado L."/>
            <person name="Arachchi H.M."/>
            <person name="Berlin A."/>
            <person name="Chapman S.B."/>
            <person name="Goldberg J."/>
            <person name="Griggs A."/>
            <person name="Gujja S."/>
            <person name="Hansen M."/>
            <person name="Howarth C."/>
            <person name="Imamovic A."/>
            <person name="Larimer J."/>
            <person name="McCowen C."/>
            <person name="Montmayeur A."/>
            <person name="Murphy C."/>
            <person name="Neiman D."/>
            <person name="Pearson M."/>
            <person name="Priest M."/>
            <person name="Roberts A."/>
            <person name="Saif S."/>
            <person name="Shea T."/>
            <person name="Sisk P."/>
            <person name="Sykes S."/>
            <person name="Wortman J."/>
            <person name="Nusbaum C."/>
            <person name="Birren B."/>
        </authorList>
    </citation>
    <scope>NUCLEOTIDE SEQUENCE [LARGE SCALE GENOMIC DNA]</scope>
    <source>
        <strain evidence="1 2">VS20</strain>
    </source>
</reference>
<evidence type="ECO:0000313" key="2">
    <source>
        <dbReference type="Proteomes" id="UP000030762"/>
    </source>
</evidence>
<dbReference type="VEuPathDB" id="FungiDB:SDRG_04017"/>
<gene>
    <name evidence="1" type="ORF">SDRG_04017</name>
</gene>
<evidence type="ECO:0000313" key="1">
    <source>
        <dbReference type="EMBL" id="EQC38296.1"/>
    </source>
</evidence>
<dbReference type="eggNOG" id="ENOG502S3F1">
    <property type="taxonomic scope" value="Eukaryota"/>
</dbReference>
<dbReference type="OrthoDB" id="10260545at2759"/>
<dbReference type="GeneID" id="19944744"/>
<name>T0QUA5_SAPDV</name>
<dbReference type="OMA" id="TEMEVDY"/>
<keyword evidence="2" id="KW-1185">Reference proteome</keyword>
<dbReference type="Proteomes" id="UP000030762">
    <property type="component" value="Unassembled WGS sequence"/>
</dbReference>
<accession>T0QUA5</accession>
<proteinExistence type="predicted"/>